<accession>A0A3D2XA71</accession>
<evidence type="ECO:0000313" key="4">
    <source>
        <dbReference type="Proteomes" id="UP000262969"/>
    </source>
</evidence>
<comment type="caution">
    <text evidence="3">The sequence shown here is derived from an EMBL/GenBank/DDBJ whole genome shotgun (WGS) entry which is preliminary data.</text>
</comment>
<sequence length="309" mass="34687">MKKYCFWFVLCLSLFLIGCHKKVNEPVTGTKLFYINNDETAIVSEPYDLQSTDRNGQVEEFLKALSIEPQNSDYKLAKPKDITLLGYNFGDAGQLQLGFDINYYNVTGISEVLMRAAIVKTFTQIEGITNVEFYVNGRPLMLDGENWVGMMSADNFLDNAGDFTSYSQIDQVSIFFANETGDGLLESVRTIEYNGSIPIEQIIIEQLIAGPLDIELKAGMRATVPENTVLNKISKKDGICTVDLSSEFLNKLPKTTEAVTIYSIVNTLISEENIDRVQILINGEVTNLYRKIALDQPLERNLDIIKSEK</sequence>
<evidence type="ECO:0000256" key="1">
    <source>
        <dbReference type="SAM" id="SignalP"/>
    </source>
</evidence>
<keyword evidence="1" id="KW-0732">Signal</keyword>
<evidence type="ECO:0000313" key="3">
    <source>
        <dbReference type="EMBL" id="HCL04022.1"/>
    </source>
</evidence>
<dbReference type="SMART" id="SM00909">
    <property type="entry name" value="Germane"/>
    <property type="match status" value="2"/>
</dbReference>
<gene>
    <name evidence="3" type="ORF">DHW61_16710</name>
</gene>
<dbReference type="PROSITE" id="PS51257">
    <property type="entry name" value="PROKAR_LIPOPROTEIN"/>
    <property type="match status" value="1"/>
</dbReference>
<dbReference type="Proteomes" id="UP000262969">
    <property type="component" value="Unassembled WGS sequence"/>
</dbReference>
<dbReference type="InterPro" id="IPR019606">
    <property type="entry name" value="GerMN"/>
</dbReference>
<feature type="domain" description="GerMN" evidence="2">
    <location>
        <begin position="200"/>
        <end position="290"/>
    </location>
</feature>
<dbReference type="Pfam" id="PF10646">
    <property type="entry name" value="Germane"/>
    <property type="match status" value="2"/>
</dbReference>
<organism evidence="3 4">
    <name type="scientific">Lachnoclostridium phytofermentans</name>
    <dbReference type="NCBI Taxonomy" id="66219"/>
    <lineage>
        <taxon>Bacteria</taxon>
        <taxon>Bacillati</taxon>
        <taxon>Bacillota</taxon>
        <taxon>Clostridia</taxon>
        <taxon>Lachnospirales</taxon>
        <taxon>Lachnospiraceae</taxon>
    </lineage>
</organism>
<feature type="signal peptide" evidence="1">
    <location>
        <begin position="1"/>
        <end position="21"/>
    </location>
</feature>
<evidence type="ECO:0000259" key="2">
    <source>
        <dbReference type="SMART" id="SM00909"/>
    </source>
</evidence>
<name>A0A3D2XA71_9FIRM</name>
<proteinExistence type="predicted"/>
<feature type="domain" description="GerMN" evidence="2">
    <location>
        <begin position="58"/>
        <end position="144"/>
    </location>
</feature>
<protein>
    <recommendedName>
        <fullName evidence="2">GerMN domain-containing protein</fullName>
    </recommendedName>
</protein>
<feature type="chain" id="PRO_5039432047" description="GerMN domain-containing protein" evidence="1">
    <location>
        <begin position="22"/>
        <end position="309"/>
    </location>
</feature>
<dbReference type="EMBL" id="DPVV01000547">
    <property type="protein sequence ID" value="HCL04022.1"/>
    <property type="molecule type" value="Genomic_DNA"/>
</dbReference>
<reference evidence="3 4" key="1">
    <citation type="journal article" date="2018" name="Nat. Biotechnol.">
        <title>A standardized bacterial taxonomy based on genome phylogeny substantially revises the tree of life.</title>
        <authorList>
            <person name="Parks D.H."/>
            <person name="Chuvochina M."/>
            <person name="Waite D.W."/>
            <person name="Rinke C."/>
            <person name="Skarshewski A."/>
            <person name="Chaumeil P.A."/>
            <person name="Hugenholtz P."/>
        </authorList>
    </citation>
    <scope>NUCLEOTIDE SEQUENCE [LARGE SCALE GENOMIC DNA]</scope>
    <source>
        <strain evidence="3">UBA11728</strain>
    </source>
</reference>
<dbReference type="AlphaFoldDB" id="A0A3D2XA71"/>